<dbReference type="GO" id="GO:0010308">
    <property type="term" value="F:acireductone dioxygenase (Ni2+-requiring) activity"/>
    <property type="evidence" value="ECO:0007669"/>
    <property type="project" value="UniProtKB-UniRule"/>
</dbReference>
<comment type="function">
    <text evidence="4">Catalyzes 2 different reactions between oxygen and the acireductone 1,2-dihydroxy-3-keto-5-methylthiopentene (DHK-MTPene) depending upon the metal bound in the active site. Fe-containing acireductone dioxygenase (Fe-ARD) produces formate and 2-keto-4-methylthiobutyrate (KMTB), the alpha-ketoacid precursor of methionine in the methionine recycle pathway. Ni-containing acireductone dioxygenase (Ni-ARD) produces methylthiopropionate, carbon monoxide and formate, and does not lie on the methionine recycle pathway.</text>
</comment>
<comment type="pathway">
    <text evidence="4">Amino-acid biosynthesis; L-methionine biosynthesis via salvage pathway; L-methionine from S-methyl-5-thio-alpha-D-ribose 1-phosphate: step 5/6.</text>
</comment>
<keyword evidence="2 4" id="KW-0963">Cytoplasm</keyword>
<dbReference type="Gene3D" id="2.60.120.10">
    <property type="entry name" value="Jelly Rolls"/>
    <property type="match status" value="1"/>
</dbReference>
<feature type="binding site" evidence="4">
    <location>
        <position position="135"/>
    </location>
    <ligand>
        <name>Ni(2+)</name>
        <dbReference type="ChEBI" id="CHEBI:49786"/>
        <note>for nickel-dependent acireductone dioxygenase activity</note>
    </ligand>
</feature>
<dbReference type="PANTHER" id="PTHR23418:SF4">
    <property type="entry name" value="ACIREDUCTONE DIOXYGENASE 4"/>
    <property type="match status" value="1"/>
</dbReference>
<dbReference type="EC" id="1.13.11.53" evidence="4"/>
<evidence type="ECO:0000256" key="3">
    <source>
        <dbReference type="ARBA" id="ARBA00023242"/>
    </source>
</evidence>
<evidence type="ECO:0000256" key="1">
    <source>
        <dbReference type="ARBA" id="ARBA00004413"/>
    </source>
</evidence>
<sequence length="231" mass="27249">MGDRKKSRGNDKDCIVFKYSSLCEPSLTTSSSSIIPQPRSVSQPMAMEAWFMDDSVEDPRLPHHRHPKELVSLERLAELGVLYWHLNPNDYENDEELRKIRETRGYNYMDLLNICPEKLENYEEKLKNFYTEHIHGDEEIRYCLEGSGYFDVRDKEDRWIRIWIKAGDLIILPAGIYHRFTLDTNDYIKLMRLFVGEPVWTAYNRPQEDHPARKEYINSLTQKLGVPLAAH</sequence>
<dbReference type="GO" id="GO:0005737">
    <property type="term" value="C:cytoplasm"/>
    <property type="evidence" value="ECO:0007669"/>
    <property type="project" value="UniProtKB-SubCell"/>
</dbReference>
<keyword evidence="4" id="KW-0486">Methionine biosynthesis</keyword>
<evidence type="ECO:0000256" key="4">
    <source>
        <dbReference type="HAMAP-Rule" id="MF_03154"/>
    </source>
</evidence>
<keyword evidence="4" id="KW-0479">Metal-binding</keyword>
<proteinExistence type="inferred from homology"/>
<dbReference type="GO" id="GO:0019509">
    <property type="term" value="P:L-methionine salvage from methylthioadenosine"/>
    <property type="evidence" value="ECO:0007669"/>
    <property type="project" value="UniProtKB-UniRule"/>
</dbReference>
<evidence type="ECO:0000313" key="5">
    <source>
        <dbReference type="EMBL" id="KAF3456936.1"/>
    </source>
</evidence>
<dbReference type="EC" id="1.13.11.54" evidence="4"/>
<protein>
    <recommendedName>
        <fullName evidence="4">Acireductone dioxygenase</fullName>
    </recommendedName>
    <alternativeName>
        <fullName evidence="4">Acireductone dioxygenase (Fe(2+)-requiring)</fullName>
        <shortName evidence="4">ARD'</shortName>
        <shortName evidence="4">Fe-ARD</shortName>
        <ecNumber evidence="4">1.13.11.54</ecNumber>
    </alternativeName>
    <alternativeName>
        <fullName evidence="4">Acireductone dioxygenase (Ni(2+)-requiring)</fullName>
        <shortName evidence="4">ARD</shortName>
        <shortName evidence="4">Ni-ARD</shortName>
        <ecNumber evidence="4">1.13.11.53</ecNumber>
    </alternativeName>
</protein>
<dbReference type="InterPro" id="IPR014710">
    <property type="entry name" value="RmlC-like_jellyroll"/>
</dbReference>
<dbReference type="FunFam" id="2.60.120.10:FF:000031">
    <property type="entry name" value="1,2-dihydroxy-3-keto-5-methylthiopentene dioxygenase"/>
    <property type="match status" value="1"/>
</dbReference>
<accession>A0A8K0MS62</accession>
<keyword evidence="4" id="KW-0533">Nickel</keyword>
<keyword evidence="4" id="KW-0223">Dioxygenase</keyword>
<feature type="binding site" evidence="4">
    <location>
        <position position="135"/>
    </location>
    <ligand>
        <name>Fe(2+)</name>
        <dbReference type="ChEBI" id="CHEBI:29033"/>
        <note>for iron-dependent acireductone dioxygenase activity</note>
    </ligand>
</feature>
<dbReference type="Pfam" id="PF03079">
    <property type="entry name" value="ARD"/>
    <property type="match status" value="1"/>
</dbReference>
<dbReference type="InterPro" id="IPR004313">
    <property type="entry name" value="ARD"/>
</dbReference>
<dbReference type="UniPathway" id="UPA00904">
    <property type="reaction ID" value="UER00878"/>
</dbReference>
<dbReference type="GO" id="GO:0016151">
    <property type="term" value="F:nickel cation binding"/>
    <property type="evidence" value="ECO:0007669"/>
    <property type="project" value="UniProtKB-UniRule"/>
</dbReference>
<dbReference type="GO" id="GO:0005634">
    <property type="term" value="C:nucleus"/>
    <property type="evidence" value="ECO:0007669"/>
    <property type="project" value="UniProtKB-SubCell"/>
</dbReference>
<comment type="cofactor">
    <cofactor evidence="4">
        <name>Fe(2+)</name>
        <dbReference type="ChEBI" id="CHEBI:29033"/>
    </cofactor>
    <cofactor evidence="4">
        <name>Ni(2+)</name>
        <dbReference type="ChEBI" id="CHEBI:49786"/>
    </cofactor>
    <text evidence="4">Binds either 1 Fe or Ni cation per monomer. Iron-binding promotes an acireductone dioxygenase reaction producing 2-keto-4-methylthiobutyrate, while nickel-binding promotes an acireductone dioxygenase reaction producing 3-(methylsulfanyl)propanoate.</text>
</comment>
<keyword evidence="4" id="KW-0408">Iron</keyword>
<dbReference type="EMBL" id="VOIH02000001">
    <property type="protein sequence ID" value="KAF3456936.1"/>
    <property type="molecule type" value="Genomic_DNA"/>
</dbReference>
<dbReference type="SUPFAM" id="SSF51182">
    <property type="entry name" value="RmlC-like cupins"/>
    <property type="match status" value="1"/>
</dbReference>
<comment type="subcellular location">
    <subcellularLocation>
        <location evidence="1">Cell membrane</location>
        <topology evidence="1">Peripheral membrane protein</topology>
        <orientation evidence="1">Cytoplasmic side</orientation>
    </subcellularLocation>
    <subcellularLocation>
        <location evidence="4">Cytoplasm</location>
    </subcellularLocation>
    <subcellularLocation>
        <location evidence="4">Nucleus</location>
    </subcellularLocation>
</comment>
<name>A0A8K0MS62_9ROSA</name>
<dbReference type="OrthoDB" id="1867259at2759"/>
<feature type="binding site" evidence="4">
    <location>
        <position position="139"/>
    </location>
    <ligand>
        <name>Fe(2+)</name>
        <dbReference type="ChEBI" id="CHEBI:29033"/>
        <note>for iron-dependent acireductone dioxygenase activity</note>
    </ligand>
</feature>
<comment type="catalytic activity">
    <reaction evidence="4">
        <text>1,2-dihydroxy-5-(methylsulfanyl)pent-1-en-3-one + O2 = 3-(methylsulfanyl)propanoate + CO + formate + 2 H(+)</text>
        <dbReference type="Rhea" id="RHEA:14161"/>
        <dbReference type="ChEBI" id="CHEBI:15378"/>
        <dbReference type="ChEBI" id="CHEBI:15379"/>
        <dbReference type="ChEBI" id="CHEBI:15740"/>
        <dbReference type="ChEBI" id="CHEBI:17245"/>
        <dbReference type="ChEBI" id="CHEBI:49016"/>
        <dbReference type="ChEBI" id="CHEBI:49252"/>
        <dbReference type="EC" id="1.13.11.53"/>
    </reaction>
</comment>
<organism evidence="5 6">
    <name type="scientific">Rhamnella rubrinervis</name>
    <dbReference type="NCBI Taxonomy" id="2594499"/>
    <lineage>
        <taxon>Eukaryota</taxon>
        <taxon>Viridiplantae</taxon>
        <taxon>Streptophyta</taxon>
        <taxon>Embryophyta</taxon>
        <taxon>Tracheophyta</taxon>
        <taxon>Spermatophyta</taxon>
        <taxon>Magnoliopsida</taxon>
        <taxon>eudicotyledons</taxon>
        <taxon>Gunneridae</taxon>
        <taxon>Pentapetalae</taxon>
        <taxon>rosids</taxon>
        <taxon>fabids</taxon>
        <taxon>Rosales</taxon>
        <taxon>Rhamnaceae</taxon>
        <taxon>rhamnoid group</taxon>
        <taxon>Rhamneae</taxon>
        <taxon>Rhamnella</taxon>
    </lineage>
</organism>
<feature type="binding site" evidence="4">
    <location>
        <position position="139"/>
    </location>
    <ligand>
        <name>Ni(2+)</name>
        <dbReference type="ChEBI" id="CHEBI:49786"/>
        <note>for nickel-dependent acireductone dioxygenase activity</note>
    </ligand>
</feature>
<dbReference type="InterPro" id="IPR011051">
    <property type="entry name" value="RmlC_Cupin_sf"/>
</dbReference>
<keyword evidence="3 4" id="KW-0539">Nucleus</keyword>
<evidence type="ECO:0000313" key="6">
    <source>
        <dbReference type="Proteomes" id="UP000796880"/>
    </source>
</evidence>
<dbReference type="HAMAP" id="MF_03154">
    <property type="entry name" value="Salvage_MtnD_euk"/>
    <property type="match status" value="1"/>
</dbReference>
<dbReference type="Proteomes" id="UP000796880">
    <property type="component" value="Unassembled WGS sequence"/>
</dbReference>
<feature type="binding site" evidence="4">
    <location>
        <position position="133"/>
    </location>
    <ligand>
        <name>Fe(2+)</name>
        <dbReference type="ChEBI" id="CHEBI:29033"/>
        <note>for iron-dependent acireductone dioxygenase activity</note>
    </ligand>
</feature>
<dbReference type="GO" id="GO:0005886">
    <property type="term" value="C:plasma membrane"/>
    <property type="evidence" value="ECO:0007669"/>
    <property type="project" value="UniProtKB-SubCell"/>
</dbReference>
<dbReference type="AlphaFoldDB" id="A0A8K0MS62"/>
<feature type="binding site" evidence="4">
    <location>
        <position position="178"/>
    </location>
    <ligand>
        <name>Fe(2+)</name>
        <dbReference type="ChEBI" id="CHEBI:29033"/>
        <note>for iron-dependent acireductone dioxygenase activity</note>
    </ligand>
</feature>
<keyword evidence="4" id="KW-0028">Amino-acid biosynthesis</keyword>
<comment type="catalytic activity">
    <reaction evidence="4">
        <text>1,2-dihydroxy-5-(methylsulfanyl)pent-1-en-3-one + O2 = 4-methylsulfanyl-2-oxobutanoate + formate + 2 H(+)</text>
        <dbReference type="Rhea" id="RHEA:24504"/>
        <dbReference type="ChEBI" id="CHEBI:15378"/>
        <dbReference type="ChEBI" id="CHEBI:15379"/>
        <dbReference type="ChEBI" id="CHEBI:15740"/>
        <dbReference type="ChEBI" id="CHEBI:16723"/>
        <dbReference type="ChEBI" id="CHEBI:49252"/>
        <dbReference type="EC" id="1.13.11.54"/>
    </reaction>
</comment>
<feature type="binding site" evidence="4">
    <location>
        <position position="178"/>
    </location>
    <ligand>
        <name>Ni(2+)</name>
        <dbReference type="ChEBI" id="CHEBI:49786"/>
        <note>for nickel-dependent acireductone dioxygenase activity</note>
    </ligand>
</feature>
<dbReference type="GO" id="GO:0005506">
    <property type="term" value="F:iron ion binding"/>
    <property type="evidence" value="ECO:0007669"/>
    <property type="project" value="UniProtKB-UniRule"/>
</dbReference>
<keyword evidence="4" id="KW-0560">Oxidoreductase</keyword>
<evidence type="ECO:0000256" key="2">
    <source>
        <dbReference type="ARBA" id="ARBA00022490"/>
    </source>
</evidence>
<feature type="binding site" evidence="4">
    <location>
        <position position="133"/>
    </location>
    <ligand>
        <name>Ni(2+)</name>
        <dbReference type="ChEBI" id="CHEBI:49786"/>
        <note>for nickel-dependent acireductone dioxygenase activity</note>
    </ligand>
</feature>
<comment type="similarity">
    <text evidence="4">Belongs to the acireductone dioxygenase (ARD) family.</text>
</comment>
<dbReference type="GO" id="GO:0010309">
    <property type="term" value="F:acireductone dioxygenase [iron(II)-requiring] activity"/>
    <property type="evidence" value="ECO:0007669"/>
    <property type="project" value="UniProtKB-UniRule"/>
</dbReference>
<dbReference type="CDD" id="cd02232">
    <property type="entry name" value="cupin_ARD"/>
    <property type="match status" value="1"/>
</dbReference>
<reference evidence="5" key="1">
    <citation type="submission" date="2020-03" db="EMBL/GenBank/DDBJ databases">
        <title>A high-quality chromosome-level genome assembly of a woody plant with both climbing and erect habits, Rhamnella rubrinervis.</title>
        <authorList>
            <person name="Lu Z."/>
            <person name="Yang Y."/>
            <person name="Zhu X."/>
            <person name="Sun Y."/>
        </authorList>
    </citation>
    <scope>NUCLEOTIDE SEQUENCE</scope>
    <source>
        <strain evidence="5">BYM</strain>
        <tissue evidence="5">Leaf</tissue>
    </source>
</reference>
<comment type="caution">
    <text evidence="5">The sequence shown here is derived from an EMBL/GenBank/DDBJ whole genome shotgun (WGS) entry which is preliminary data.</text>
</comment>
<gene>
    <name evidence="5" type="ORF">FNV43_RR01590</name>
</gene>
<keyword evidence="6" id="KW-1185">Reference proteome</keyword>
<dbReference type="PANTHER" id="PTHR23418">
    <property type="entry name" value="ACIREDUCTONE DIOXYGENASE"/>
    <property type="match status" value="1"/>
</dbReference>
<dbReference type="InterPro" id="IPR027496">
    <property type="entry name" value="ARD_euk"/>
</dbReference>